<keyword evidence="3" id="KW-1185">Reference proteome</keyword>
<dbReference type="AlphaFoldDB" id="A0AAG5DRI0"/>
<dbReference type="PANTHER" id="PTHR33395">
    <property type="entry name" value="TRANSCRIPTASE, PUTATIVE-RELATED-RELATED"/>
    <property type="match status" value="1"/>
</dbReference>
<dbReference type="GO" id="GO:0003824">
    <property type="term" value="F:catalytic activity"/>
    <property type="evidence" value="ECO:0007669"/>
    <property type="project" value="InterPro"/>
</dbReference>
<name>A0AAG5DRI0_ANOAO</name>
<feature type="domain" description="Endonuclease/exonuclease/phosphatase" evidence="1">
    <location>
        <begin position="102"/>
        <end position="221"/>
    </location>
</feature>
<dbReference type="Gene3D" id="3.60.10.10">
    <property type="entry name" value="Endonuclease/exonuclease/phosphatase"/>
    <property type="match status" value="1"/>
</dbReference>
<proteinExistence type="predicted"/>
<dbReference type="SUPFAM" id="SSF56219">
    <property type="entry name" value="DNase I-like"/>
    <property type="match status" value="1"/>
</dbReference>
<dbReference type="InterPro" id="IPR005135">
    <property type="entry name" value="Endo/exonuclease/phosphatase"/>
</dbReference>
<dbReference type="InterPro" id="IPR036691">
    <property type="entry name" value="Endo/exonu/phosph_ase_sf"/>
</dbReference>
<evidence type="ECO:0000313" key="2">
    <source>
        <dbReference type="EnsemblMetazoa" id="ENSAATROPP013746"/>
    </source>
</evidence>
<organism evidence="2 3">
    <name type="scientific">Anopheles atroparvus</name>
    <name type="common">European mosquito</name>
    <dbReference type="NCBI Taxonomy" id="41427"/>
    <lineage>
        <taxon>Eukaryota</taxon>
        <taxon>Metazoa</taxon>
        <taxon>Ecdysozoa</taxon>
        <taxon>Arthropoda</taxon>
        <taxon>Hexapoda</taxon>
        <taxon>Insecta</taxon>
        <taxon>Pterygota</taxon>
        <taxon>Neoptera</taxon>
        <taxon>Endopterygota</taxon>
        <taxon>Diptera</taxon>
        <taxon>Nematocera</taxon>
        <taxon>Culicoidea</taxon>
        <taxon>Culicidae</taxon>
        <taxon>Anophelinae</taxon>
        <taxon>Anopheles</taxon>
    </lineage>
</organism>
<evidence type="ECO:0000259" key="1">
    <source>
        <dbReference type="Pfam" id="PF14529"/>
    </source>
</evidence>
<reference evidence="2" key="1">
    <citation type="submission" date="2024-04" db="UniProtKB">
        <authorList>
            <consortium name="EnsemblMetazoa"/>
        </authorList>
    </citation>
    <scope>IDENTIFICATION</scope>
    <source>
        <strain evidence="2">EBRO</strain>
    </source>
</reference>
<evidence type="ECO:0000313" key="3">
    <source>
        <dbReference type="Proteomes" id="UP000075880"/>
    </source>
</evidence>
<dbReference type="PANTHER" id="PTHR33395:SF22">
    <property type="entry name" value="REVERSE TRANSCRIPTASE DOMAIN-CONTAINING PROTEIN"/>
    <property type="match status" value="1"/>
</dbReference>
<sequence length="221" mass="24713">MPKYARLIQWNCRSQLSKIDLFKALVEVHHCDVFVLCETWLTPDSNLRVAGYNIIRQDRPSRGGGVLIGIKSSYTFSRIQIPSQGVIERVAIRAKIGDLNIAIASIYIPPEAKNNKGLINTIEKELYNLSSILPRPAFILGDFNSHGYEWGGNSEDALARIINDFCDKQGFRILNTGEATKIQTPMTRPSALDLSLCSASMMQSIKWKVIPDPLDSDHLPI</sequence>
<dbReference type="Pfam" id="PF14529">
    <property type="entry name" value="Exo_endo_phos_2"/>
    <property type="match status" value="1"/>
</dbReference>
<dbReference type="Proteomes" id="UP000075880">
    <property type="component" value="Unassembled WGS sequence"/>
</dbReference>
<dbReference type="EnsemblMetazoa" id="ENSAATROPT015304">
    <property type="protein sequence ID" value="ENSAATROPP013746"/>
    <property type="gene ID" value="ENSAATROPG012459"/>
</dbReference>
<protein>
    <recommendedName>
        <fullName evidence="1">Endonuclease/exonuclease/phosphatase domain-containing protein</fullName>
    </recommendedName>
</protein>
<accession>A0AAG5DRI0</accession>